<dbReference type="EMBL" id="JAOTPV010000077">
    <property type="protein sequence ID" value="KAJ4465454.1"/>
    <property type="molecule type" value="Genomic_DNA"/>
</dbReference>
<evidence type="ECO:0000313" key="1">
    <source>
        <dbReference type="EMBL" id="KAJ4465454.1"/>
    </source>
</evidence>
<reference evidence="1" key="1">
    <citation type="submission" date="2022-08" db="EMBL/GenBank/DDBJ databases">
        <title>A Global Phylogenomic Analysis of the Shiitake Genus Lentinula.</title>
        <authorList>
            <consortium name="DOE Joint Genome Institute"/>
            <person name="Sierra-Patev S."/>
            <person name="Min B."/>
            <person name="Naranjo-Ortiz M."/>
            <person name="Looney B."/>
            <person name="Konkel Z."/>
            <person name="Slot J.C."/>
            <person name="Sakamoto Y."/>
            <person name="Steenwyk J.L."/>
            <person name="Rokas A."/>
            <person name="Carro J."/>
            <person name="Camarero S."/>
            <person name="Ferreira P."/>
            <person name="Molpeceres G."/>
            <person name="Ruiz-Duenas F.J."/>
            <person name="Serrano A."/>
            <person name="Henrissat B."/>
            <person name="Drula E."/>
            <person name="Hughes K.W."/>
            <person name="Mata J.L."/>
            <person name="Ishikawa N.K."/>
            <person name="Vargas-Isla R."/>
            <person name="Ushijima S."/>
            <person name="Smith C.A."/>
            <person name="Ahrendt S."/>
            <person name="Andreopoulos W."/>
            <person name="He G."/>
            <person name="Labutti K."/>
            <person name="Lipzen A."/>
            <person name="Ng V."/>
            <person name="Riley R."/>
            <person name="Sandor L."/>
            <person name="Barry K."/>
            <person name="Martinez A.T."/>
            <person name="Xiao Y."/>
            <person name="Gibbons J.G."/>
            <person name="Terashima K."/>
            <person name="Grigoriev I.V."/>
            <person name="Hibbett D.S."/>
        </authorList>
    </citation>
    <scope>NUCLEOTIDE SEQUENCE</scope>
    <source>
        <strain evidence="1">JLM2183</strain>
    </source>
</reference>
<dbReference type="InterPro" id="IPR032801">
    <property type="entry name" value="PXL2A/B/C"/>
</dbReference>
<dbReference type="Pfam" id="PF13911">
    <property type="entry name" value="AhpC-TSA_2"/>
    <property type="match status" value="1"/>
</dbReference>
<keyword evidence="2" id="KW-1185">Reference proteome</keyword>
<dbReference type="PANTHER" id="PTHR28630">
    <property type="match status" value="1"/>
</dbReference>
<proteinExistence type="predicted"/>
<dbReference type="SUPFAM" id="SSF52833">
    <property type="entry name" value="Thioredoxin-like"/>
    <property type="match status" value="1"/>
</dbReference>
<name>A0A9W8ZSS6_9AGAR</name>
<dbReference type="Proteomes" id="UP001150266">
    <property type="component" value="Unassembled WGS sequence"/>
</dbReference>
<sequence length="206" mass="22520">MLASISLPDNATLSKVSNLEVLDASGSRVRFGSFYEESKVIVVFIREFTSLYVSQLTSEFEKLPKAFEEGNVDTIVVGCGDWQPIERYSEITGFPSSKIFADPSLGVFHGLGMNVQTLARTPAGEKKASYLTEGALKGSLWSIWRALKTPLLIGKQGNIAQLGGEFVFEPGNRCTFAHRMQHTEDHAEISELLAKAGCHSSTNNSL</sequence>
<dbReference type="PANTHER" id="PTHR28630:SF3">
    <property type="entry name" value="PEROXIREDOXIN-LIKE 2C"/>
    <property type="match status" value="1"/>
</dbReference>
<dbReference type="Gene3D" id="3.40.30.10">
    <property type="entry name" value="Glutaredoxin"/>
    <property type="match status" value="1"/>
</dbReference>
<protein>
    <submittedName>
        <fullName evidence="1">AhpC/TSA antioxidant enzyme-domain-containing protein</fullName>
    </submittedName>
</protein>
<gene>
    <name evidence="1" type="ORF">J3R30DRAFT_3676996</name>
</gene>
<organism evidence="1 2">
    <name type="scientific">Lentinula aciculospora</name>
    <dbReference type="NCBI Taxonomy" id="153920"/>
    <lineage>
        <taxon>Eukaryota</taxon>
        <taxon>Fungi</taxon>
        <taxon>Dikarya</taxon>
        <taxon>Basidiomycota</taxon>
        <taxon>Agaricomycotina</taxon>
        <taxon>Agaricomycetes</taxon>
        <taxon>Agaricomycetidae</taxon>
        <taxon>Agaricales</taxon>
        <taxon>Marasmiineae</taxon>
        <taxon>Omphalotaceae</taxon>
        <taxon>Lentinula</taxon>
    </lineage>
</organism>
<evidence type="ECO:0000313" key="2">
    <source>
        <dbReference type="Proteomes" id="UP001150266"/>
    </source>
</evidence>
<comment type="caution">
    <text evidence="1">The sequence shown here is derived from an EMBL/GenBank/DDBJ whole genome shotgun (WGS) entry which is preliminary data.</text>
</comment>
<dbReference type="InterPro" id="IPR036249">
    <property type="entry name" value="Thioredoxin-like_sf"/>
</dbReference>
<dbReference type="OrthoDB" id="40334at2759"/>
<dbReference type="AlphaFoldDB" id="A0A9W8ZSS6"/>
<accession>A0A9W8ZSS6</accession>